<proteinExistence type="predicted"/>
<dbReference type="Proteomes" id="UP000821845">
    <property type="component" value="Chromosome 2"/>
</dbReference>
<organism evidence="1 2">
    <name type="scientific">Hyalomma asiaticum</name>
    <name type="common">Tick</name>
    <dbReference type="NCBI Taxonomy" id="266040"/>
    <lineage>
        <taxon>Eukaryota</taxon>
        <taxon>Metazoa</taxon>
        <taxon>Ecdysozoa</taxon>
        <taxon>Arthropoda</taxon>
        <taxon>Chelicerata</taxon>
        <taxon>Arachnida</taxon>
        <taxon>Acari</taxon>
        <taxon>Parasitiformes</taxon>
        <taxon>Ixodida</taxon>
        <taxon>Ixodoidea</taxon>
        <taxon>Ixodidae</taxon>
        <taxon>Hyalomminae</taxon>
        <taxon>Hyalomma</taxon>
    </lineage>
</organism>
<accession>A0ACB7SSC0</accession>
<comment type="caution">
    <text evidence="1">The sequence shown here is derived from an EMBL/GenBank/DDBJ whole genome shotgun (WGS) entry which is preliminary data.</text>
</comment>
<protein>
    <submittedName>
        <fullName evidence="1">Uncharacterized protein</fullName>
    </submittedName>
</protein>
<keyword evidence="2" id="KW-1185">Reference proteome</keyword>
<evidence type="ECO:0000313" key="1">
    <source>
        <dbReference type="EMBL" id="KAH6937738.1"/>
    </source>
</evidence>
<dbReference type="EMBL" id="CM023482">
    <property type="protein sequence ID" value="KAH6937738.1"/>
    <property type="molecule type" value="Genomic_DNA"/>
</dbReference>
<evidence type="ECO:0000313" key="2">
    <source>
        <dbReference type="Proteomes" id="UP000821845"/>
    </source>
</evidence>
<reference evidence="1" key="1">
    <citation type="submission" date="2020-05" db="EMBL/GenBank/DDBJ databases">
        <title>Large-scale comparative analyses of tick genomes elucidate their genetic diversity and vector capacities.</title>
        <authorList>
            <person name="Jia N."/>
            <person name="Wang J."/>
            <person name="Shi W."/>
            <person name="Du L."/>
            <person name="Sun Y."/>
            <person name="Zhan W."/>
            <person name="Jiang J."/>
            <person name="Wang Q."/>
            <person name="Zhang B."/>
            <person name="Ji P."/>
            <person name="Sakyi L.B."/>
            <person name="Cui X."/>
            <person name="Yuan T."/>
            <person name="Jiang B."/>
            <person name="Yang W."/>
            <person name="Lam T.T.-Y."/>
            <person name="Chang Q."/>
            <person name="Ding S."/>
            <person name="Wang X."/>
            <person name="Zhu J."/>
            <person name="Ruan X."/>
            <person name="Zhao L."/>
            <person name="Wei J."/>
            <person name="Que T."/>
            <person name="Du C."/>
            <person name="Cheng J."/>
            <person name="Dai P."/>
            <person name="Han X."/>
            <person name="Huang E."/>
            <person name="Gao Y."/>
            <person name="Liu J."/>
            <person name="Shao H."/>
            <person name="Ye R."/>
            <person name="Li L."/>
            <person name="Wei W."/>
            <person name="Wang X."/>
            <person name="Wang C."/>
            <person name="Yang T."/>
            <person name="Huo Q."/>
            <person name="Li W."/>
            <person name="Guo W."/>
            <person name="Chen H."/>
            <person name="Zhou L."/>
            <person name="Ni X."/>
            <person name="Tian J."/>
            <person name="Zhou Y."/>
            <person name="Sheng Y."/>
            <person name="Liu T."/>
            <person name="Pan Y."/>
            <person name="Xia L."/>
            <person name="Li J."/>
            <person name="Zhao F."/>
            <person name="Cao W."/>
        </authorList>
    </citation>
    <scope>NUCLEOTIDE SEQUENCE</scope>
    <source>
        <strain evidence="1">Hyas-2018</strain>
    </source>
</reference>
<gene>
    <name evidence="1" type="ORF">HPB50_003745</name>
</gene>
<name>A0ACB7SSC0_HYAAI</name>
<sequence length="260" mass="28336">MPLSTSVHGPPAATAPRSSQSAVGIKPSRDGIDGGAKKEEPCSSKMLGPRKHTRRNARRGHKRKRIPPGPPILHPGTPSTRPGAPATELAATRKKKLARAHSCGQQRPGPCLSCRKKNKSRLRAKLDRRRAHGGRRTQRHAETENQTTIWPRDQAPKVRGSCRAFNFRSEFAANAVGDTLAPCKRQTGTYRTWATRRALRSTCGHRLRASKIAGLAARCSPSSHRSGRPRKRRAPRTRPAVFRSAETSTSPSSLPVAGST</sequence>